<comment type="caution">
    <text evidence="1">The sequence shown here is derived from an EMBL/GenBank/DDBJ whole genome shotgun (WGS) entry which is preliminary data.</text>
</comment>
<name>A0A391NV49_9EUKA</name>
<dbReference type="AlphaFoldDB" id="A0A391NV49"/>
<keyword evidence="2" id="KW-1185">Reference proteome</keyword>
<accession>A0A391NV49</accession>
<evidence type="ECO:0000313" key="1">
    <source>
        <dbReference type="EMBL" id="GCA63866.1"/>
    </source>
</evidence>
<sequence>MSPGQTNIVGKAQLLSWVSETLHEEIDTWSALRDG</sequence>
<dbReference type="EMBL" id="BDIP01005344">
    <property type="protein sequence ID" value="GCA63866.1"/>
    <property type="molecule type" value="Genomic_DNA"/>
</dbReference>
<protein>
    <submittedName>
        <fullName evidence="1">Uncharacterized protein</fullName>
    </submittedName>
</protein>
<proteinExistence type="predicted"/>
<dbReference type="Proteomes" id="UP000265618">
    <property type="component" value="Unassembled WGS sequence"/>
</dbReference>
<feature type="non-terminal residue" evidence="1">
    <location>
        <position position="35"/>
    </location>
</feature>
<organism evidence="1 2">
    <name type="scientific">Kipferlia bialata</name>
    <dbReference type="NCBI Taxonomy" id="797122"/>
    <lineage>
        <taxon>Eukaryota</taxon>
        <taxon>Metamonada</taxon>
        <taxon>Carpediemonas-like organisms</taxon>
        <taxon>Kipferlia</taxon>
    </lineage>
</organism>
<gene>
    <name evidence="1" type="ORF">KIPB_012255</name>
</gene>
<evidence type="ECO:0000313" key="2">
    <source>
        <dbReference type="Proteomes" id="UP000265618"/>
    </source>
</evidence>
<reference evidence="1 2" key="1">
    <citation type="journal article" date="2018" name="PLoS ONE">
        <title>The draft genome of Kipferlia bialata reveals reductive genome evolution in fornicate parasites.</title>
        <authorList>
            <person name="Tanifuji G."/>
            <person name="Takabayashi S."/>
            <person name="Kume K."/>
            <person name="Takagi M."/>
            <person name="Nakayama T."/>
            <person name="Kamikawa R."/>
            <person name="Inagaki Y."/>
            <person name="Hashimoto T."/>
        </authorList>
    </citation>
    <scope>NUCLEOTIDE SEQUENCE [LARGE SCALE GENOMIC DNA]</scope>
    <source>
        <strain evidence="1">NY0173</strain>
    </source>
</reference>